<name>A0ABV4M6A8_9VIBR</name>
<evidence type="ECO:0000313" key="3">
    <source>
        <dbReference type="EMBL" id="MEZ8195062.1"/>
    </source>
</evidence>
<keyword evidence="1" id="KW-1133">Transmembrane helix</keyword>
<feature type="transmembrane region" description="Helical" evidence="1">
    <location>
        <begin position="287"/>
        <end position="309"/>
    </location>
</feature>
<evidence type="ECO:0000313" key="4">
    <source>
        <dbReference type="Proteomes" id="UP001569153"/>
    </source>
</evidence>
<dbReference type="Proteomes" id="UP001569153">
    <property type="component" value="Unassembled WGS sequence"/>
</dbReference>
<dbReference type="InterPro" id="IPR036938">
    <property type="entry name" value="PAP2/HPO_sf"/>
</dbReference>
<dbReference type="InterPro" id="IPR026841">
    <property type="entry name" value="Aur1/Ipt1"/>
</dbReference>
<feature type="transmembrane region" description="Helical" evidence="1">
    <location>
        <begin position="172"/>
        <end position="197"/>
    </location>
</feature>
<feature type="transmembrane region" description="Helical" evidence="1">
    <location>
        <begin position="107"/>
        <end position="128"/>
    </location>
</feature>
<keyword evidence="1" id="KW-0812">Transmembrane</keyword>
<dbReference type="EMBL" id="JBGOOT010000006">
    <property type="protein sequence ID" value="MEZ8195062.1"/>
    <property type="molecule type" value="Genomic_DNA"/>
</dbReference>
<organism evidence="3 4">
    <name type="scientific">Vibrio cortegadensis</name>
    <dbReference type="NCBI Taxonomy" id="1328770"/>
    <lineage>
        <taxon>Bacteria</taxon>
        <taxon>Pseudomonadati</taxon>
        <taxon>Pseudomonadota</taxon>
        <taxon>Gammaproteobacteria</taxon>
        <taxon>Vibrionales</taxon>
        <taxon>Vibrionaceae</taxon>
        <taxon>Vibrio</taxon>
    </lineage>
</organism>
<dbReference type="Pfam" id="PF14378">
    <property type="entry name" value="PAP2_3"/>
    <property type="match status" value="1"/>
</dbReference>
<dbReference type="SUPFAM" id="SSF48317">
    <property type="entry name" value="Acid phosphatase/Vanadium-dependent haloperoxidase"/>
    <property type="match status" value="1"/>
</dbReference>
<evidence type="ECO:0000259" key="2">
    <source>
        <dbReference type="Pfam" id="PF14378"/>
    </source>
</evidence>
<proteinExistence type="predicted"/>
<feature type="transmembrane region" description="Helical" evidence="1">
    <location>
        <begin position="316"/>
        <end position="332"/>
    </location>
</feature>
<feature type="domain" description="Inositolphosphotransferase Aur1/Ipt1" evidence="2">
    <location>
        <begin position="147"/>
        <end position="355"/>
    </location>
</feature>
<feature type="transmembrane region" description="Helical" evidence="1">
    <location>
        <begin position="33"/>
        <end position="53"/>
    </location>
</feature>
<dbReference type="RefSeq" id="WP_371730273.1">
    <property type="nucleotide sequence ID" value="NZ_JBGOOT010000006.1"/>
</dbReference>
<keyword evidence="4" id="KW-1185">Reference proteome</keyword>
<sequence length="368" mass="42120">MFYWPQASNSKFINVIKSDIQEVIDLLTKDREIYGLIALIVCFVSLFANLNGYENKVSLTAYSSVMPLVVGLSLAVFSTCYFFILIARREPRPLRCYGLKLRLCYQFRTRIFAVLILLTALSTFISSYSTMKSMIPLLHPFAFDELFHQIDYMLLLDNEPWVLFHSLFDSPFITAFINFNYNAWFFLLWGVLCYFLLSPTGSNRSRYLVSWILCWFLLGSVLAMLLSSAGPVFMERLNPEHQQYVGLMELLQAHNSWLKEQGSPVLIWALNTQDVLWESYITGKDTLGSGISAMPSMHVSMAVLMALGMYSVNKRIGLIFWVYALVIYIGSFTLAWHYAIDGLVSAPLTILIWYLVGKSYPTKPVIES</sequence>
<gene>
    <name evidence="3" type="ORF">ACED38_09175</name>
</gene>
<comment type="caution">
    <text evidence="3">The sequence shown here is derived from an EMBL/GenBank/DDBJ whole genome shotgun (WGS) entry which is preliminary data.</text>
</comment>
<protein>
    <submittedName>
        <fullName evidence="3">Phosphatase PAP2 family protein</fullName>
    </submittedName>
</protein>
<reference evidence="3 4" key="1">
    <citation type="submission" date="2024-06" db="EMBL/GenBank/DDBJ databases">
        <authorList>
            <person name="Steensen K."/>
            <person name="Seneca J."/>
            <person name="Bartlau N."/>
            <person name="Yu A.X."/>
            <person name="Polz M.F."/>
        </authorList>
    </citation>
    <scope>NUCLEOTIDE SEQUENCE [LARGE SCALE GENOMIC DNA]</scope>
    <source>
        <strain evidence="3 4">FF146</strain>
    </source>
</reference>
<evidence type="ECO:0000256" key="1">
    <source>
        <dbReference type="SAM" id="Phobius"/>
    </source>
</evidence>
<feature type="transmembrane region" description="Helical" evidence="1">
    <location>
        <begin position="209"/>
        <end position="229"/>
    </location>
</feature>
<keyword evidence="1" id="KW-0472">Membrane</keyword>
<accession>A0ABV4M6A8</accession>
<feature type="transmembrane region" description="Helical" evidence="1">
    <location>
        <begin position="65"/>
        <end position="86"/>
    </location>
</feature>